<accession>A0A3A1P7Q2</accession>
<sequence>MDAPQTPGDWSFQLLGTGALAQFGSDPANPLFGLECVKATGQVLMHAPRASGGALLIRTETMDRTLDPASLPGGPGYARYVVSARDPLLDAMAFSKGRFAALVNGVPAYYLPAWPEVTRVVEECRR</sequence>
<keyword evidence="2" id="KW-1185">Reference proteome</keyword>
<evidence type="ECO:0000313" key="1">
    <source>
        <dbReference type="EMBL" id="RIV86121.1"/>
    </source>
</evidence>
<proteinExistence type="predicted"/>
<gene>
    <name evidence="1" type="ORF">D2V17_10215</name>
</gene>
<protein>
    <submittedName>
        <fullName evidence="1">Uncharacterized protein</fullName>
    </submittedName>
</protein>
<name>A0A3A1P7Q2_9SPHN</name>
<evidence type="ECO:0000313" key="2">
    <source>
        <dbReference type="Proteomes" id="UP000265366"/>
    </source>
</evidence>
<reference evidence="1 2" key="1">
    <citation type="submission" date="2018-08" db="EMBL/GenBank/DDBJ databases">
        <title>Erythrobacter zhengii sp.nov., a bacterium isolated from deep-sea sediment.</title>
        <authorList>
            <person name="Fang C."/>
            <person name="Wu Y.-H."/>
            <person name="Sun C."/>
            <person name="Wang H."/>
            <person name="Cheng H."/>
            <person name="Meng F.-X."/>
            <person name="Wang C.-S."/>
            <person name="Xu X.-W."/>
        </authorList>
    </citation>
    <scope>NUCLEOTIDE SEQUENCE [LARGE SCALE GENOMIC DNA]</scope>
    <source>
        <strain evidence="1 2">CCTCC AB 2015396</strain>
    </source>
</reference>
<dbReference type="EMBL" id="QXFM01000093">
    <property type="protein sequence ID" value="RIV86121.1"/>
    <property type="molecule type" value="Genomic_DNA"/>
</dbReference>
<dbReference type="Proteomes" id="UP000265366">
    <property type="component" value="Unassembled WGS sequence"/>
</dbReference>
<dbReference type="AlphaFoldDB" id="A0A3A1P7Q2"/>
<organism evidence="1 2">
    <name type="scientific">Aurantiacibacter xanthus</name>
    <dbReference type="NCBI Taxonomy" id="1784712"/>
    <lineage>
        <taxon>Bacteria</taxon>
        <taxon>Pseudomonadati</taxon>
        <taxon>Pseudomonadota</taxon>
        <taxon>Alphaproteobacteria</taxon>
        <taxon>Sphingomonadales</taxon>
        <taxon>Erythrobacteraceae</taxon>
        <taxon>Aurantiacibacter</taxon>
    </lineage>
</organism>
<comment type="caution">
    <text evidence="1">The sequence shown here is derived from an EMBL/GenBank/DDBJ whole genome shotgun (WGS) entry which is preliminary data.</text>
</comment>